<evidence type="ECO:0000256" key="2">
    <source>
        <dbReference type="ARBA" id="ARBA00009347"/>
    </source>
</evidence>
<protein>
    <submittedName>
        <fullName evidence="11">Acyl-CoA dehydrogenase</fullName>
    </submittedName>
</protein>
<evidence type="ECO:0000259" key="9">
    <source>
        <dbReference type="Pfam" id="PF02770"/>
    </source>
</evidence>
<dbReference type="InterPro" id="IPR037069">
    <property type="entry name" value="AcylCoA_DH/ox_N_sf"/>
</dbReference>
<comment type="cofactor">
    <cofactor evidence="1 7">
        <name>FAD</name>
        <dbReference type="ChEBI" id="CHEBI:57692"/>
    </cofactor>
</comment>
<evidence type="ECO:0000256" key="1">
    <source>
        <dbReference type="ARBA" id="ARBA00001974"/>
    </source>
</evidence>
<reference evidence="11" key="1">
    <citation type="submission" date="2013-07" db="EMBL/GenBank/DDBJ databases">
        <title>The Genome Sequence of Cryptococcus pinus CBS10737.</title>
        <authorList>
            <consortium name="The Broad Institute Genome Sequencing Platform"/>
            <person name="Cuomo C."/>
            <person name="Litvintseva A."/>
            <person name="Chen Y."/>
            <person name="Heitman J."/>
            <person name="Sun S."/>
            <person name="Springer D."/>
            <person name="Dromer F."/>
            <person name="Young S.K."/>
            <person name="Zeng Q."/>
            <person name="Gargeya S."/>
            <person name="Fitzgerald M."/>
            <person name="Abouelleil A."/>
            <person name="Alvarado L."/>
            <person name="Berlin A.M."/>
            <person name="Chapman S.B."/>
            <person name="Dewar J."/>
            <person name="Goldberg J."/>
            <person name="Griggs A."/>
            <person name="Gujja S."/>
            <person name="Hansen M."/>
            <person name="Howarth C."/>
            <person name="Imamovic A."/>
            <person name="Larimer J."/>
            <person name="McCowan C."/>
            <person name="Murphy C."/>
            <person name="Pearson M."/>
            <person name="Priest M."/>
            <person name="Roberts A."/>
            <person name="Saif S."/>
            <person name="Shea T."/>
            <person name="Sykes S."/>
            <person name="Wortman J."/>
            <person name="Nusbaum C."/>
            <person name="Birren B."/>
        </authorList>
    </citation>
    <scope>NUCLEOTIDE SEQUENCE [LARGE SCALE GENOMIC DNA]</scope>
    <source>
        <strain evidence="11">CBS 10737</strain>
    </source>
</reference>
<evidence type="ECO:0000259" key="10">
    <source>
        <dbReference type="Pfam" id="PF02771"/>
    </source>
</evidence>
<keyword evidence="6 7" id="KW-0560">Oxidoreductase</keyword>
<comment type="similarity">
    <text evidence="2 7">Belongs to the acyl-CoA dehydrogenase family.</text>
</comment>
<feature type="domain" description="Acyl-CoA dehydrogenase/oxidase C-terminal" evidence="8">
    <location>
        <begin position="290"/>
        <end position="435"/>
    </location>
</feature>
<dbReference type="GO" id="GO:0033539">
    <property type="term" value="P:fatty acid beta-oxidation using acyl-CoA dehydrogenase"/>
    <property type="evidence" value="ECO:0007669"/>
    <property type="project" value="TreeGrafter"/>
</dbReference>
<feature type="domain" description="Acyl-CoA dehydrogenase/oxidase N-terminal" evidence="10">
    <location>
        <begin position="90"/>
        <end position="157"/>
    </location>
</feature>
<reference evidence="11" key="2">
    <citation type="submission" date="2016-07" db="EMBL/GenBank/DDBJ databases">
        <title>Evolution of pathogenesis and genome organization in the Tremellales.</title>
        <authorList>
            <person name="Cuomo C."/>
            <person name="Litvintseva A."/>
            <person name="Heitman J."/>
            <person name="Chen Y."/>
            <person name="Sun S."/>
            <person name="Springer D."/>
            <person name="Dromer F."/>
            <person name="Young S."/>
            <person name="Zeng Q."/>
            <person name="Chapman S."/>
            <person name="Gujja S."/>
            <person name="Saif S."/>
            <person name="Birren B."/>
        </authorList>
    </citation>
    <scope>NUCLEOTIDE SEQUENCE</scope>
    <source>
        <strain evidence="11">CBS 10737</strain>
    </source>
</reference>
<evidence type="ECO:0000259" key="8">
    <source>
        <dbReference type="Pfam" id="PF00441"/>
    </source>
</evidence>
<dbReference type="Pfam" id="PF02770">
    <property type="entry name" value="Acyl-CoA_dh_M"/>
    <property type="match status" value="1"/>
</dbReference>
<evidence type="ECO:0000256" key="4">
    <source>
        <dbReference type="ARBA" id="ARBA00022630"/>
    </source>
</evidence>
<dbReference type="GO" id="GO:0050660">
    <property type="term" value="F:flavin adenine dinucleotide binding"/>
    <property type="evidence" value="ECO:0007669"/>
    <property type="project" value="InterPro"/>
</dbReference>
<dbReference type="AlphaFoldDB" id="A0A1B9HVA7"/>
<dbReference type="Gene3D" id="1.10.540.10">
    <property type="entry name" value="Acyl-CoA dehydrogenase/oxidase, N-terminal domain"/>
    <property type="match status" value="1"/>
</dbReference>
<evidence type="ECO:0000256" key="6">
    <source>
        <dbReference type="ARBA" id="ARBA00023002"/>
    </source>
</evidence>
<feature type="domain" description="Acyl-CoA oxidase/dehydrogenase middle" evidence="9">
    <location>
        <begin position="161"/>
        <end position="265"/>
    </location>
</feature>
<dbReference type="STRING" id="1296096.A0A1B9HVA7"/>
<dbReference type="InterPro" id="IPR050741">
    <property type="entry name" value="Acyl-CoA_dehydrogenase"/>
</dbReference>
<comment type="subunit">
    <text evidence="3">Homodimer.</text>
</comment>
<dbReference type="SUPFAM" id="SSF47203">
    <property type="entry name" value="Acyl-CoA dehydrogenase C-terminal domain-like"/>
    <property type="match status" value="1"/>
</dbReference>
<name>A0A1B9HVA7_9TREE</name>
<dbReference type="GO" id="GO:0003995">
    <property type="term" value="F:acyl-CoA dehydrogenase activity"/>
    <property type="evidence" value="ECO:0007669"/>
    <property type="project" value="TreeGrafter"/>
</dbReference>
<dbReference type="SUPFAM" id="SSF56645">
    <property type="entry name" value="Acyl-CoA dehydrogenase NM domain-like"/>
    <property type="match status" value="1"/>
</dbReference>
<organism evidence="11">
    <name type="scientific">Kwoniella pini CBS 10737</name>
    <dbReference type="NCBI Taxonomy" id="1296096"/>
    <lineage>
        <taxon>Eukaryota</taxon>
        <taxon>Fungi</taxon>
        <taxon>Dikarya</taxon>
        <taxon>Basidiomycota</taxon>
        <taxon>Agaricomycotina</taxon>
        <taxon>Tremellomycetes</taxon>
        <taxon>Tremellales</taxon>
        <taxon>Cryptococcaceae</taxon>
        <taxon>Kwoniella</taxon>
    </lineage>
</organism>
<evidence type="ECO:0000256" key="3">
    <source>
        <dbReference type="ARBA" id="ARBA00011738"/>
    </source>
</evidence>
<dbReference type="Pfam" id="PF02771">
    <property type="entry name" value="Acyl-CoA_dh_N"/>
    <property type="match status" value="1"/>
</dbReference>
<dbReference type="OrthoDB" id="434771at2759"/>
<dbReference type="PANTHER" id="PTHR48083:SF13">
    <property type="entry name" value="ACYL-COA DEHYDROGENASE FAMILY MEMBER 11"/>
    <property type="match status" value="1"/>
</dbReference>
<dbReference type="Pfam" id="PF00441">
    <property type="entry name" value="Acyl-CoA_dh_1"/>
    <property type="match status" value="1"/>
</dbReference>
<dbReference type="GO" id="GO:0005737">
    <property type="term" value="C:cytoplasm"/>
    <property type="evidence" value="ECO:0007669"/>
    <property type="project" value="TreeGrafter"/>
</dbReference>
<dbReference type="InterPro" id="IPR009075">
    <property type="entry name" value="AcylCo_DH/oxidase_C"/>
</dbReference>
<dbReference type="PANTHER" id="PTHR48083">
    <property type="entry name" value="MEDIUM-CHAIN SPECIFIC ACYL-COA DEHYDROGENASE, MITOCHONDRIAL-RELATED"/>
    <property type="match status" value="1"/>
</dbReference>
<dbReference type="InterPro" id="IPR006091">
    <property type="entry name" value="Acyl-CoA_Oxase/DH_mid-dom"/>
</dbReference>
<keyword evidence="4 7" id="KW-0285">Flavoprotein</keyword>
<dbReference type="InterPro" id="IPR046373">
    <property type="entry name" value="Acyl-CoA_Oxase/DH_mid-dom_sf"/>
</dbReference>
<keyword evidence="5 7" id="KW-0274">FAD</keyword>
<evidence type="ECO:0000256" key="5">
    <source>
        <dbReference type="ARBA" id="ARBA00022827"/>
    </source>
</evidence>
<dbReference type="EMBL" id="KV700117">
    <property type="protein sequence ID" value="OCF47196.1"/>
    <property type="molecule type" value="Genomic_DNA"/>
</dbReference>
<dbReference type="InterPro" id="IPR009100">
    <property type="entry name" value="AcylCoA_DH/oxidase_NM_dom_sf"/>
</dbReference>
<dbReference type="InterPro" id="IPR013786">
    <property type="entry name" value="AcylCoA_DH/ox_N"/>
</dbReference>
<gene>
    <name evidence="11" type="ORF">I206_06974</name>
</gene>
<dbReference type="Gene3D" id="1.20.140.10">
    <property type="entry name" value="Butyryl-CoA Dehydrogenase, subunit A, domain 3"/>
    <property type="match status" value="1"/>
</dbReference>
<evidence type="ECO:0000256" key="7">
    <source>
        <dbReference type="RuleBase" id="RU362125"/>
    </source>
</evidence>
<dbReference type="InterPro" id="IPR036250">
    <property type="entry name" value="AcylCo_DH-like_C"/>
</dbReference>
<proteinExistence type="inferred from homology"/>
<dbReference type="Gene3D" id="2.40.110.10">
    <property type="entry name" value="Butyryl-CoA Dehydrogenase, subunit A, domain 2"/>
    <property type="match status" value="1"/>
</dbReference>
<evidence type="ECO:0000313" key="11">
    <source>
        <dbReference type="EMBL" id="OCF47196.1"/>
    </source>
</evidence>
<accession>A0A1B9HVA7</accession>
<sequence length="468" mass="50980">MSDSPVLKYISAGAWSLVEPLISQRAKTLLSTLIEFMENDVLPSEKLFHAQIPTDSPEARWASVPPILEELKDKAKQKGLWNLWLSGGDFQGMAGGQGGGLSNLEYAVMAETMGHSAILAPQATNCSAPDTGNMEVLARYGTSKQKDKYLVPLLKGEIRSSFAMTEYGVASSDATNIRNTTALPSSNSGKLIVKGHKWWITGAGDPRNAIHIVLAMTDPQNPSPHKRHSLVLVEPRLQGVKVVRPLTVFGYDDAPEGHCEVVYDGVEIDVESGVVGGRAGLGKGFEVTYVNNVYSPGRLHHCMRTIGIASRALDILLQRVSDPNRKTFGKYLREHGTVIADIAHSRAEIDSARLLVLAAARRIDIAGAKGAMQDIGIAKFTVPSMALKVIDRAMQVHGAEGISQDTPLAYYYASLRTLRYADGPDEVHIQQIGKNELKRVEKLNQKSAKINKESDKLLRENGKVKAKL</sequence>